<feature type="compositionally biased region" description="Polar residues" evidence="1">
    <location>
        <begin position="46"/>
        <end position="60"/>
    </location>
</feature>
<keyword evidence="3" id="KW-1185">Reference proteome</keyword>
<proteinExistence type="predicted"/>
<gene>
    <name evidence="2" type="ORF">CR513_62539</name>
</gene>
<evidence type="ECO:0000256" key="1">
    <source>
        <dbReference type="SAM" id="MobiDB-lite"/>
    </source>
</evidence>
<dbReference type="EMBL" id="QJKJ01017768">
    <property type="protein sequence ID" value="RDX58162.1"/>
    <property type="molecule type" value="Genomic_DNA"/>
</dbReference>
<evidence type="ECO:0000313" key="3">
    <source>
        <dbReference type="Proteomes" id="UP000257109"/>
    </source>
</evidence>
<reference evidence="2" key="1">
    <citation type="submission" date="2018-05" db="EMBL/GenBank/DDBJ databases">
        <title>Draft genome of Mucuna pruriens seed.</title>
        <authorList>
            <person name="Nnadi N.E."/>
            <person name="Vos R."/>
            <person name="Hasami M.H."/>
            <person name="Devisetty U.K."/>
            <person name="Aguiy J.C."/>
        </authorList>
    </citation>
    <scope>NUCLEOTIDE SEQUENCE [LARGE SCALE GENOMIC DNA]</scope>
    <source>
        <strain evidence="2">JCA_2017</strain>
    </source>
</reference>
<protein>
    <submittedName>
        <fullName evidence="2">Uncharacterized protein</fullName>
    </submittedName>
</protein>
<evidence type="ECO:0000313" key="2">
    <source>
        <dbReference type="EMBL" id="RDX58162.1"/>
    </source>
</evidence>
<dbReference type="Proteomes" id="UP000257109">
    <property type="component" value="Unassembled WGS sequence"/>
</dbReference>
<sequence length="67" mass="7366">MEGRVGAIQVHLPIACLCYEESLKVGCKILIQEREQDKSKPRGSKAPTSRGSEIGANQPQSKRKDKS</sequence>
<accession>A0A371E047</accession>
<name>A0A371E047_MUCPR</name>
<organism evidence="2 3">
    <name type="scientific">Mucuna pruriens</name>
    <name type="common">Velvet bean</name>
    <name type="synonym">Dolichos pruriens</name>
    <dbReference type="NCBI Taxonomy" id="157652"/>
    <lineage>
        <taxon>Eukaryota</taxon>
        <taxon>Viridiplantae</taxon>
        <taxon>Streptophyta</taxon>
        <taxon>Embryophyta</taxon>
        <taxon>Tracheophyta</taxon>
        <taxon>Spermatophyta</taxon>
        <taxon>Magnoliopsida</taxon>
        <taxon>eudicotyledons</taxon>
        <taxon>Gunneridae</taxon>
        <taxon>Pentapetalae</taxon>
        <taxon>rosids</taxon>
        <taxon>fabids</taxon>
        <taxon>Fabales</taxon>
        <taxon>Fabaceae</taxon>
        <taxon>Papilionoideae</taxon>
        <taxon>50 kb inversion clade</taxon>
        <taxon>NPAAA clade</taxon>
        <taxon>indigoferoid/millettioid clade</taxon>
        <taxon>Phaseoleae</taxon>
        <taxon>Mucuna</taxon>
    </lineage>
</organism>
<comment type="caution">
    <text evidence="2">The sequence shown here is derived from an EMBL/GenBank/DDBJ whole genome shotgun (WGS) entry which is preliminary data.</text>
</comment>
<feature type="non-terminal residue" evidence="2">
    <location>
        <position position="1"/>
    </location>
</feature>
<dbReference type="AlphaFoldDB" id="A0A371E047"/>
<feature type="region of interest" description="Disordered" evidence="1">
    <location>
        <begin position="32"/>
        <end position="67"/>
    </location>
</feature>